<comment type="caution">
    <text evidence="2">The sequence shown here is derived from an EMBL/GenBank/DDBJ whole genome shotgun (WGS) entry which is preliminary data.</text>
</comment>
<dbReference type="AlphaFoldDB" id="A0A4C1UVT1"/>
<proteinExistence type="predicted"/>
<dbReference type="OrthoDB" id="412981at2759"/>
<gene>
    <name evidence="2" type="ORF">EVAR_76144_1</name>
</gene>
<evidence type="ECO:0000313" key="2">
    <source>
        <dbReference type="EMBL" id="GBP30601.1"/>
    </source>
</evidence>
<reference evidence="2 3" key="1">
    <citation type="journal article" date="2019" name="Commun. Biol.">
        <title>The bagworm genome reveals a unique fibroin gene that provides high tensile strength.</title>
        <authorList>
            <person name="Kono N."/>
            <person name="Nakamura H."/>
            <person name="Ohtoshi R."/>
            <person name="Tomita M."/>
            <person name="Numata K."/>
            <person name="Arakawa K."/>
        </authorList>
    </citation>
    <scope>NUCLEOTIDE SEQUENCE [LARGE SCALE GENOMIC DNA]</scope>
</reference>
<evidence type="ECO:0000313" key="3">
    <source>
        <dbReference type="Proteomes" id="UP000299102"/>
    </source>
</evidence>
<name>A0A4C1UVT1_EUMVA</name>
<protein>
    <submittedName>
        <fullName evidence="2">Uncharacterized protein</fullName>
    </submittedName>
</protein>
<dbReference type="EMBL" id="BGZK01000235">
    <property type="protein sequence ID" value="GBP30601.1"/>
    <property type="molecule type" value="Genomic_DNA"/>
</dbReference>
<sequence length="82" mass="9726">MIVGAGRYILNDEIAHDLCIETIEEFIRYIARRMYDIARQDPHESLRNIIPMHKRFPSGRPLPRELLKTFPPNQRVKPDQLD</sequence>
<evidence type="ECO:0000256" key="1">
    <source>
        <dbReference type="SAM" id="MobiDB-lite"/>
    </source>
</evidence>
<accession>A0A4C1UVT1</accession>
<organism evidence="2 3">
    <name type="scientific">Eumeta variegata</name>
    <name type="common">Bagworm moth</name>
    <name type="synonym">Eumeta japonica</name>
    <dbReference type="NCBI Taxonomy" id="151549"/>
    <lineage>
        <taxon>Eukaryota</taxon>
        <taxon>Metazoa</taxon>
        <taxon>Ecdysozoa</taxon>
        <taxon>Arthropoda</taxon>
        <taxon>Hexapoda</taxon>
        <taxon>Insecta</taxon>
        <taxon>Pterygota</taxon>
        <taxon>Neoptera</taxon>
        <taxon>Endopterygota</taxon>
        <taxon>Lepidoptera</taxon>
        <taxon>Glossata</taxon>
        <taxon>Ditrysia</taxon>
        <taxon>Tineoidea</taxon>
        <taxon>Psychidae</taxon>
        <taxon>Oiketicinae</taxon>
        <taxon>Eumeta</taxon>
    </lineage>
</organism>
<feature type="region of interest" description="Disordered" evidence="1">
    <location>
        <begin position="63"/>
        <end position="82"/>
    </location>
</feature>
<keyword evidence="3" id="KW-1185">Reference proteome</keyword>
<dbReference type="Proteomes" id="UP000299102">
    <property type="component" value="Unassembled WGS sequence"/>
</dbReference>